<dbReference type="AlphaFoldDB" id="A0A1F5KSU6"/>
<feature type="transmembrane region" description="Helical" evidence="1">
    <location>
        <begin position="68"/>
        <end position="88"/>
    </location>
</feature>
<evidence type="ECO:0000313" key="4">
    <source>
        <dbReference type="Proteomes" id="UP000178565"/>
    </source>
</evidence>
<protein>
    <recommendedName>
        <fullName evidence="2">Membrane protein 6-pyruvoyl-tetrahydropterin synthase-related domain-containing protein</fullName>
    </recommendedName>
</protein>
<feature type="transmembrane region" description="Helical" evidence="1">
    <location>
        <begin position="349"/>
        <end position="369"/>
    </location>
</feature>
<reference evidence="3 4" key="1">
    <citation type="journal article" date="2016" name="Nat. Commun.">
        <title>Thousands of microbial genomes shed light on interconnected biogeochemical processes in an aquifer system.</title>
        <authorList>
            <person name="Anantharaman K."/>
            <person name="Brown C.T."/>
            <person name="Hug L.A."/>
            <person name="Sharon I."/>
            <person name="Castelle C.J."/>
            <person name="Probst A.J."/>
            <person name="Thomas B.C."/>
            <person name="Singh A."/>
            <person name="Wilkins M.J."/>
            <person name="Karaoz U."/>
            <person name="Brodie E.L."/>
            <person name="Williams K.H."/>
            <person name="Hubbard S.S."/>
            <person name="Banfield J.F."/>
        </authorList>
    </citation>
    <scope>NUCLEOTIDE SEQUENCE [LARGE SCALE GENOMIC DNA]</scope>
</reference>
<comment type="caution">
    <text evidence="3">The sequence shown here is derived from an EMBL/GenBank/DDBJ whole genome shotgun (WGS) entry which is preliminary data.</text>
</comment>
<dbReference type="InterPro" id="IPR018776">
    <property type="entry name" value="Membrane_prot_PTPS-rel_domain"/>
</dbReference>
<dbReference type="STRING" id="1797785.A3B45_03315"/>
<name>A0A1F5KSU6_9BACT</name>
<organism evidence="3 4">
    <name type="scientific">Candidatus Daviesbacteria bacterium RIFCSPLOWO2_01_FULL_39_12</name>
    <dbReference type="NCBI Taxonomy" id="1797785"/>
    <lineage>
        <taxon>Bacteria</taxon>
        <taxon>Candidatus Daviesiibacteriota</taxon>
    </lineage>
</organism>
<gene>
    <name evidence="3" type="ORF">A3B45_03315</name>
</gene>
<dbReference type="Proteomes" id="UP000178565">
    <property type="component" value="Unassembled WGS sequence"/>
</dbReference>
<proteinExistence type="predicted"/>
<keyword evidence="1" id="KW-1133">Transmembrane helix</keyword>
<feature type="transmembrane region" description="Helical" evidence="1">
    <location>
        <begin position="100"/>
        <end position="117"/>
    </location>
</feature>
<feature type="transmembrane region" description="Helical" evidence="1">
    <location>
        <begin position="376"/>
        <end position="396"/>
    </location>
</feature>
<dbReference type="Pfam" id="PF10131">
    <property type="entry name" value="PTPS_related"/>
    <property type="match status" value="1"/>
</dbReference>
<feature type="transmembrane region" description="Helical" evidence="1">
    <location>
        <begin position="221"/>
        <end position="240"/>
    </location>
</feature>
<feature type="transmembrane region" description="Helical" evidence="1">
    <location>
        <begin position="318"/>
        <end position="337"/>
    </location>
</feature>
<evidence type="ECO:0000256" key="1">
    <source>
        <dbReference type="SAM" id="Phobius"/>
    </source>
</evidence>
<feature type="transmembrane region" description="Helical" evidence="1">
    <location>
        <begin position="287"/>
        <end position="306"/>
    </location>
</feature>
<feature type="domain" description="Membrane protein 6-pyruvoyl-tetrahydropterin synthase-related" evidence="2">
    <location>
        <begin position="74"/>
        <end position="396"/>
    </location>
</feature>
<keyword evidence="1" id="KW-0472">Membrane</keyword>
<feature type="transmembrane region" description="Helical" evidence="1">
    <location>
        <begin position="12"/>
        <end position="33"/>
    </location>
</feature>
<feature type="transmembrane region" description="Helical" evidence="1">
    <location>
        <begin position="153"/>
        <end position="173"/>
    </location>
</feature>
<feature type="transmembrane region" description="Helical" evidence="1">
    <location>
        <begin position="530"/>
        <end position="552"/>
    </location>
</feature>
<accession>A0A1F5KSU6</accession>
<sequence>MQRIEKFLDKYWWIIVVVLSIPAFWVLLVPGFYGASDDLHIGWLYQMHQTLMSGKIPPRFVPDLSFGFGYPLFNFVFPLPFYIAEIFHLLGLSLVDSIKMLFFLSIPLSGFSMYFLLRQFGNVWLSLSGAILYIYTPYRAVDIYIRGAIGEIISFVFLPLILLSIIKIFQGVSTRWIGIGALSLASLVLSHNITAYMFFPFIFLFAAMMVFFIGSQKTRKAVNLFLTFFLGLLISAYFWLPALVESKLIKYDTVFNFADHFPTIRQLITPYWGYGASVPGPNDGMSFFLGISNILVLILGVFSLFFHFKKYSINERVIVIWSLISSMAAVFLMNYRSGLIWQNIPLLPYFQFPWRFLVMTTVCIPILVISLKYFKLTHVVAILMIALTITTSAYYFKPQDFLGRKDDYYLNRYIPTPVASSEYLSTKEEYLRLPIYTRIRPDRNFPLVLFQDGQIKNASKINDLDTRLEVISENGGRLDYNKYFFPGWSVKVDGTTTDIEPGKPFGQISLQVPAGFHQIEITFKETPPKIFLDSISLIGFILALLLVLRIDLFNPVKSGKIRGGHQI</sequence>
<evidence type="ECO:0000259" key="2">
    <source>
        <dbReference type="Pfam" id="PF10131"/>
    </source>
</evidence>
<feature type="transmembrane region" description="Helical" evidence="1">
    <location>
        <begin position="193"/>
        <end position="214"/>
    </location>
</feature>
<keyword evidence="1" id="KW-0812">Transmembrane</keyword>
<dbReference type="EMBL" id="MFDM01000014">
    <property type="protein sequence ID" value="OGE43691.1"/>
    <property type="molecule type" value="Genomic_DNA"/>
</dbReference>
<evidence type="ECO:0000313" key="3">
    <source>
        <dbReference type="EMBL" id="OGE43691.1"/>
    </source>
</evidence>